<evidence type="ECO:0000313" key="1">
    <source>
        <dbReference type="EMBL" id="QFY43037.1"/>
    </source>
</evidence>
<gene>
    <name evidence="1" type="ORF">F6R98_10755</name>
</gene>
<dbReference type="EMBL" id="CP044205">
    <property type="protein sequence ID" value="QFY43037.1"/>
    <property type="molecule type" value="Genomic_DNA"/>
</dbReference>
<evidence type="ECO:0000313" key="2">
    <source>
        <dbReference type="Proteomes" id="UP000325755"/>
    </source>
</evidence>
<dbReference type="Proteomes" id="UP000325755">
    <property type="component" value="Chromosome"/>
</dbReference>
<organism evidence="1 2">
    <name type="scientific">Candidatus Methylospira mobilis</name>
    <dbReference type="NCBI Taxonomy" id="1808979"/>
    <lineage>
        <taxon>Bacteria</taxon>
        <taxon>Pseudomonadati</taxon>
        <taxon>Pseudomonadota</taxon>
        <taxon>Gammaproteobacteria</taxon>
        <taxon>Methylococcales</taxon>
        <taxon>Methylococcaceae</taxon>
        <taxon>Candidatus Methylospira</taxon>
    </lineage>
</organism>
<dbReference type="AlphaFoldDB" id="A0A5Q0BLQ7"/>
<accession>A0A5Q0BLQ7</accession>
<keyword evidence="2" id="KW-1185">Reference proteome</keyword>
<name>A0A5Q0BLQ7_9GAMM</name>
<dbReference type="RefSeq" id="WP_153249020.1">
    <property type="nucleotide sequence ID" value="NZ_CP044205.1"/>
</dbReference>
<dbReference type="InParanoid" id="A0A5Q0BLQ7"/>
<proteinExistence type="predicted"/>
<protein>
    <submittedName>
        <fullName evidence="1">Uncharacterized protein</fullName>
    </submittedName>
</protein>
<dbReference type="KEGG" id="mmob:F6R98_10755"/>
<reference evidence="1 2" key="1">
    <citation type="submission" date="2019-09" db="EMBL/GenBank/DDBJ databases">
        <title>Ecophysiology of the spiral-shaped methanotroph Methylospira mobilis as revealed by the complete genome sequence.</title>
        <authorList>
            <person name="Oshkin I.Y."/>
            <person name="Dedysh S.N."/>
            <person name="Miroshnikov K."/>
            <person name="Danilova O.V."/>
            <person name="Hakobyan A."/>
            <person name="Liesack W."/>
        </authorList>
    </citation>
    <scope>NUCLEOTIDE SEQUENCE [LARGE SCALE GENOMIC DNA]</scope>
    <source>
        <strain evidence="1 2">Shm1</strain>
    </source>
</reference>
<sequence>MSEVVTPNLRLPLPHETLNKDRPRIAQSLLMIDVAVTAANNATAGLQAQVDQMRLRDLYQLYI</sequence>